<feature type="domain" description="SWIM-type" evidence="6">
    <location>
        <begin position="347"/>
        <end position="379"/>
    </location>
</feature>
<feature type="compositionally biased region" description="Gly residues" evidence="5">
    <location>
        <begin position="512"/>
        <end position="575"/>
    </location>
</feature>
<evidence type="ECO:0000256" key="4">
    <source>
        <dbReference type="PROSITE-ProRule" id="PRU00325"/>
    </source>
</evidence>
<accession>B9FN54</accession>
<evidence type="ECO:0000256" key="3">
    <source>
        <dbReference type="ARBA" id="ARBA00022833"/>
    </source>
</evidence>
<evidence type="ECO:0000256" key="2">
    <source>
        <dbReference type="ARBA" id="ARBA00022771"/>
    </source>
</evidence>
<gene>
    <name evidence="7" type="ORF">OsJ_17575</name>
</gene>
<feature type="compositionally biased region" description="Acidic residues" evidence="5">
    <location>
        <begin position="113"/>
        <end position="142"/>
    </location>
</feature>
<feature type="region of interest" description="Disordered" evidence="5">
    <location>
        <begin position="468"/>
        <end position="578"/>
    </location>
</feature>
<evidence type="ECO:0000313" key="7">
    <source>
        <dbReference type="EMBL" id="EEE62772.1"/>
    </source>
</evidence>
<dbReference type="AlphaFoldDB" id="B9FN54"/>
<dbReference type="SMART" id="SM00575">
    <property type="entry name" value="ZnF_PMZ"/>
    <property type="match status" value="1"/>
</dbReference>
<keyword evidence="3" id="KW-0862">Zinc</keyword>
<sequence>MSASSSLVVMMETGGTAASDAAEGVDGFMVVGNTCSSVVGMLSASDLVMAQLGSGVEHLRATNEIATNERAKRAKKSKKKGPCHEEAVGVVDEGIYSDTESLVAQSDSSYDSDLAESSDSEFDCSDPEFDPDQEIVDEDDDDDDDVPVFAYDVHDPCIDVDVVFLYVNQCKSAVTHHCILNDHAFDIIKKDKKRFRAQGKITDQGFVISTDAGKGIEGAVDDVYLGVEHREFAKSFTNVKFTYHMDKIKEGCPEALTWLDDNHPYIWSRSKFSEECKDRQIVDLLDTIRKMIISKFVSRANLASKMDEKIIPSITNTLNAKSKTLKNREVLICGSGTAEVTVATITHAVNLEERTCTCRAWEVTGKPCDHALAFIVKLDSEVQMDDFVDKCFSVEMLKMAYAGQFKLMASKDEWAHVDLGYKIKKPRLRRKPGRPRVARIRASDETSTSKRKKCSECHELGHTAKHCQEGLTASQKRKLSSSQSGTGEGINDPSDPPTSVASASGTTRGRGRGGAGAALAPDGGGGGGAAGGGGRGRVGAGAGAAPGGGGGGGGGAASGGGGGGGRGRGGRGGRQLNGLDLICNSSIGAFV</sequence>
<dbReference type="InterPro" id="IPR007527">
    <property type="entry name" value="Znf_SWIM"/>
</dbReference>
<dbReference type="EMBL" id="CM000142">
    <property type="protein sequence ID" value="EEE62772.1"/>
    <property type="molecule type" value="Genomic_DNA"/>
</dbReference>
<reference evidence="7" key="1">
    <citation type="journal article" date="2005" name="PLoS Biol.">
        <title>The genomes of Oryza sativa: a history of duplications.</title>
        <authorList>
            <person name="Yu J."/>
            <person name="Wang J."/>
            <person name="Lin W."/>
            <person name="Li S."/>
            <person name="Li H."/>
            <person name="Zhou J."/>
            <person name="Ni P."/>
            <person name="Dong W."/>
            <person name="Hu S."/>
            <person name="Zeng C."/>
            <person name="Zhang J."/>
            <person name="Zhang Y."/>
            <person name="Li R."/>
            <person name="Xu Z."/>
            <person name="Li S."/>
            <person name="Li X."/>
            <person name="Zheng H."/>
            <person name="Cong L."/>
            <person name="Lin L."/>
            <person name="Yin J."/>
            <person name="Geng J."/>
            <person name="Li G."/>
            <person name="Shi J."/>
            <person name="Liu J."/>
            <person name="Lv H."/>
            <person name="Li J."/>
            <person name="Wang J."/>
            <person name="Deng Y."/>
            <person name="Ran L."/>
            <person name="Shi X."/>
            <person name="Wang X."/>
            <person name="Wu Q."/>
            <person name="Li C."/>
            <person name="Ren X."/>
            <person name="Wang J."/>
            <person name="Wang X."/>
            <person name="Li D."/>
            <person name="Liu D."/>
            <person name="Zhang X."/>
            <person name="Ji Z."/>
            <person name="Zhao W."/>
            <person name="Sun Y."/>
            <person name="Zhang Z."/>
            <person name="Bao J."/>
            <person name="Han Y."/>
            <person name="Dong L."/>
            <person name="Ji J."/>
            <person name="Chen P."/>
            <person name="Wu S."/>
            <person name="Liu J."/>
            <person name="Xiao Y."/>
            <person name="Bu D."/>
            <person name="Tan J."/>
            <person name="Yang L."/>
            <person name="Ye C."/>
            <person name="Zhang J."/>
            <person name="Xu J."/>
            <person name="Zhou Y."/>
            <person name="Yu Y."/>
            <person name="Zhang B."/>
            <person name="Zhuang S."/>
            <person name="Wei H."/>
            <person name="Liu B."/>
            <person name="Lei M."/>
            <person name="Yu H."/>
            <person name="Li Y."/>
            <person name="Xu H."/>
            <person name="Wei S."/>
            <person name="He X."/>
            <person name="Fang L."/>
            <person name="Zhang Z."/>
            <person name="Zhang Y."/>
            <person name="Huang X."/>
            <person name="Su Z."/>
            <person name="Tong W."/>
            <person name="Li J."/>
            <person name="Tong Z."/>
            <person name="Li S."/>
            <person name="Ye J."/>
            <person name="Wang L."/>
            <person name="Fang L."/>
            <person name="Lei T."/>
            <person name="Chen C."/>
            <person name="Chen H."/>
            <person name="Xu Z."/>
            <person name="Li H."/>
            <person name="Huang H."/>
            <person name="Zhang F."/>
            <person name="Xu H."/>
            <person name="Li N."/>
            <person name="Zhao C."/>
            <person name="Li S."/>
            <person name="Dong L."/>
            <person name="Huang Y."/>
            <person name="Li L."/>
            <person name="Xi Y."/>
            <person name="Qi Q."/>
            <person name="Li W."/>
            <person name="Zhang B."/>
            <person name="Hu W."/>
            <person name="Zhang Y."/>
            <person name="Tian X."/>
            <person name="Jiao Y."/>
            <person name="Liang X."/>
            <person name="Jin J."/>
            <person name="Gao L."/>
            <person name="Zheng W."/>
            <person name="Hao B."/>
            <person name="Liu S."/>
            <person name="Wang W."/>
            <person name="Yuan L."/>
            <person name="Cao M."/>
            <person name="McDermott J."/>
            <person name="Samudrala R."/>
            <person name="Wang J."/>
            <person name="Wong G.K."/>
            <person name="Yang H."/>
        </authorList>
    </citation>
    <scope>NUCLEOTIDE SEQUENCE [LARGE SCALE GENOMIC DNA]</scope>
</reference>
<dbReference type="GO" id="GO:0008270">
    <property type="term" value="F:zinc ion binding"/>
    <property type="evidence" value="ECO:0007669"/>
    <property type="project" value="UniProtKB-KW"/>
</dbReference>
<keyword evidence="1" id="KW-0479">Metal-binding</keyword>
<dbReference type="PROSITE" id="PS50966">
    <property type="entry name" value="ZF_SWIM"/>
    <property type="match status" value="1"/>
</dbReference>
<dbReference type="Proteomes" id="UP000007752">
    <property type="component" value="Chromosome 5"/>
</dbReference>
<evidence type="ECO:0000256" key="5">
    <source>
        <dbReference type="SAM" id="MobiDB-lite"/>
    </source>
</evidence>
<name>B9FN54_ORYSJ</name>
<feature type="compositionally biased region" description="Basic and acidic residues" evidence="5">
    <location>
        <begin position="441"/>
        <end position="455"/>
    </location>
</feature>
<dbReference type="PANTHER" id="PTHR31973">
    <property type="entry name" value="POLYPROTEIN, PUTATIVE-RELATED"/>
    <property type="match status" value="1"/>
</dbReference>
<dbReference type="InterPro" id="IPR006564">
    <property type="entry name" value="Znf_PMZ"/>
</dbReference>
<feature type="region of interest" description="Disordered" evidence="5">
    <location>
        <begin position="427"/>
        <end position="455"/>
    </location>
</feature>
<proteinExistence type="predicted"/>
<feature type="compositionally biased region" description="Polar residues" evidence="5">
    <location>
        <begin position="497"/>
        <end position="507"/>
    </location>
</feature>
<feature type="compositionally biased region" description="Basic residues" evidence="5">
    <location>
        <begin position="427"/>
        <end position="439"/>
    </location>
</feature>
<protein>
    <recommendedName>
        <fullName evidence="6">SWIM-type domain-containing protein</fullName>
    </recommendedName>
</protein>
<dbReference type="PANTHER" id="PTHR31973:SF187">
    <property type="entry name" value="MUTATOR TRANSPOSASE MUDRA PROTEIN"/>
    <property type="match status" value="1"/>
</dbReference>
<feature type="region of interest" description="Disordered" evidence="5">
    <location>
        <begin position="106"/>
        <end position="142"/>
    </location>
</feature>
<evidence type="ECO:0000256" key="1">
    <source>
        <dbReference type="ARBA" id="ARBA00022723"/>
    </source>
</evidence>
<keyword evidence="2 4" id="KW-0863">Zinc-finger</keyword>
<reference evidence="7" key="2">
    <citation type="submission" date="2008-12" db="EMBL/GenBank/DDBJ databases">
        <title>Improved gene annotation of the rice (Oryza sativa) genomes.</title>
        <authorList>
            <person name="Wang J."/>
            <person name="Li R."/>
            <person name="Fan W."/>
            <person name="Huang Q."/>
            <person name="Zhang J."/>
            <person name="Zhou Y."/>
            <person name="Hu Y."/>
            <person name="Zi S."/>
            <person name="Li J."/>
            <person name="Ni P."/>
            <person name="Zheng H."/>
            <person name="Zhang Y."/>
            <person name="Zhao M."/>
            <person name="Hao Q."/>
            <person name="McDermott J."/>
            <person name="Samudrala R."/>
            <person name="Kristiansen K."/>
            <person name="Wong G.K.-S."/>
        </authorList>
    </citation>
    <scope>NUCLEOTIDE SEQUENCE</scope>
</reference>
<dbReference type="Pfam" id="PF04434">
    <property type="entry name" value="SWIM"/>
    <property type="match status" value="1"/>
</dbReference>
<organism evidence="7">
    <name type="scientific">Oryza sativa subsp. japonica</name>
    <name type="common">Rice</name>
    <dbReference type="NCBI Taxonomy" id="39947"/>
    <lineage>
        <taxon>Eukaryota</taxon>
        <taxon>Viridiplantae</taxon>
        <taxon>Streptophyta</taxon>
        <taxon>Embryophyta</taxon>
        <taxon>Tracheophyta</taxon>
        <taxon>Spermatophyta</taxon>
        <taxon>Magnoliopsida</taxon>
        <taxon>Liliopsida</taxon>
        <taxon>Poales</taxon>
        <taxon>Poaceae</taxon>
        <taxon>BOP clade</taxon>
        <taxon>Oryzoideae</taxon>
        <taxon>Oryzeae</taxon>
        <taxon>Oryzinae</taxon>
        <taxon>Oryza</taxon>
        <taxon>Oryza sativa</taxon>
    </lineage>
</organism>
<evidence type="ECO:0000259" key="6">
    <source>
        <dbReference type="PROSITE" id="PS50966"/>
    </source>
</evidence>